<dbReference type="PATRIC" id="fig|1177179.3.peg.249"/>
<proteinExistence type="predicted"/>
<reference evidence="2 3" key="1">
    <citation type="journal article" date="2012" name="J. Bacteriol.">
        <title>Genome Sequence of the Alkane-Degrading Bacterium Alcanivorax hongdengensis Type Strain A-11-3.</title>
        <authorList>
            <person name="Lai Q."/>
            <person name="Shao Z."/>
        </authorList>
    </citation>
    <scope>NUCLEOTIDE SEQUENCE [LARGE SCALE GENOMIC DNA]</scope>
    <source>
        <strain evidence="2 3">A-11-3</strain>
    </source>
</reference>
<dbReference type="PROSITE" id="PS51257">
    <property type="entry name" value="PROKAR_LIPOPROTEIN"/>
    <property type="match status" value="1"/>
</dbReference>
<evidence type="ECO:0000313" key="3">
    <source>
        <dbReference type="Proteomes" id="UP000010164"/>
    </source>
</evidence>
<dbReference type="EMBL" id="AMRJ01000001">
    <property type="protein sequence ID" value="EKF76084.1"/>
    <property type="molecule type" value="Genomic_DNA"/>
</dbReference>
<dbReference type="RefSeq" id="WP_008927447.1">
    <property type="nucleotide sequence ID" value="NZ_AMRJ01000001.1"/>
</dbReference>
<evidence type="ECO:0000256" key="1">
    <source>
        <dbReference type="SAM" id="MobiDB-lite"/>
    </source>
</evidence>
<evidence type="ECO:0008006" key="4">
    <source>
        <dbReference type="Google" id="ProtNLM"/>
    </source>
</evidence>
<comment type="caution">
    <text evidence="2">The sequence shown here is derived from an EMBL/GenBank/DDBJ whole genome shotgun (WGS) entry which is preliminary data.</text>
</comment>
<feature type="compositionally biased region" description="Low complexity" evidence="1">
    <location>
        <begin position="236"/>
        <end position="245"/>
    </location>
</feature>
<feature type="region of interest" description="Disordered" evidence="1">
    <location>
        <begin position="229"/>
        <end position="264"/>
    </location>
</feature>
<dbReference type="Proteomes" id="UP000010164">
    <property type="component" value="Unassembled WGS sequence"/>
</dbReference>
<dbReference type="AlphaFoldDB" id="L0WH88"/>
<gene>
    <name evidence="2" type="ORF">A11A3_01280</name>
</gene>
<sequence>MARNRRIGWVSRFTRHVLMAALLMMLAACGMTSEERRVACYLQGWLQARMPGHWQVERVVMIEREGRIGTPSQYRYRLRVSLRMLQPQADVRYRDPQRKLLVTDVALPAGTVVTLPATMTVTGRDGQQVSVTMNPRVLPRTLSRQALAHRYPGWQAITTGSPAWQTLVDDIRAQLAALKQQQQQADTVLAELAQRQDSLAADLTELESDNGLEPGMAEPVERLTDTLRQLQRRQAKAQAQQQARQTQRRALEQKLEALDAPAGE</sequence>
<accession>L0WH88</accession>
<evidence type="ECO:0000313" key="2">
    <source>
        <dbReference type="EMBL" id="EKF76084.1"/>
    </source>
</evidence>
<keyword evidence="3" id="KW-1185">Reference proteome</keyword>
<name>L0WH88_9GAMM</name>
<dbReference type="STRING" id="1177179.A11A3_01280"/>
<protein>
    <recommendedName>
        <fullName evidence="4">Lipoprotein</fullName>
    </recommendedName>
</protein>
<organism evidence="2 3">
    <name type="scientific">Alcanivorax hongdengensis A-11-3</name>
    <dbReference type="NCBI Taxonomy" id="1177179"/>
    <lineage>
        <taxon>Bacteria</taxon>
        <taxon>Pseudomonadati</taxon>
        <taxon>Pseudomonadota</taxon>
        <taxon>Gammaproteobacteria</taxon>
        <taxon>Oceanospirillales</taxon>
        <taxon>Alcanivoracaceae</taxon>
        <taxon>Alcanivorax</taxon>
    </lineage>
</organism>